<evidence type="ECO:0000256" key="1">
    <source>
        <dbReference type="SAM" id="MobiDB-lite"/>
    </source>
</evidence>
<sequence>MKLNKTLLSLTAATGIIATGAAANGAKADKITVKSGDTVSQLALDHATTVDNVQQLNNLENVDLIFVGQTLEMGDGSYTTTTYQTASQYQQNYAQNIDAQANYTQTDYSATQNNVPAATDQVQDTTTTVDQTATPADTTTQDAQTNVASDTTTSEAQVDATNTDQAATTTNDTVSTNTTDQTAAPVETETTTTQTQTEVQAPATTTYVENTPAETPTTTWTDTTSSVSNTVANTNSNYSSASTTPAATTTATQNTTTSSTSSDEDAAREWIANKESGGSYTAKNGIYYGKYQLTATYLNGDYSAENQEKVANEYVASRYGSWTAAKAHWEANNWY</sequence>
<feature type="region of interest" description="Disordered" evidence="1">
    <location>
        <begin position="114"/>
        <end position="199"/>
    </location>
</feature>
<keyword evidence="2" id="KW-0732">Signal</keyword>
<feature type="domain" description="LysM" evidence="3">
    <location>
        <begin position="29"/>
        <end position="73"/>
    </location>
</feature>
<evidence type="ECO:0000256" key="2">
    <source>
        <dbReference type="SAM" id="SignalP"/>
    </source>
</evidence>
<protein>
    <submittedName>
        <fullName evidence="4">Aggregation promoting factor</fullName>
    </submittedName>
</protein>
<reference evidence="4" key="1">
    <citation type="submission" date="2013-10" db="EMBL/GenBank/DDBJ databases">
        <authorList>
            <person name="Crossman L."/>
        </authorList>
    </citation>
    <scope>NUCLEOTIDE SEQUENCE</scope>
</reference>
<dbReference type="AlphaFoldDB" id="V6DP56"/>
<feature type="compositionally biased region" description="Polar residues" evidence="1">
    <location>
        <begin position="146"/>
        <end position="155"/>
    </location>
</feature>
<dbReference type="CDD" id="cd00118">
    <property type="entry name" value="LysM"/>
    <property type="match status" value="1"/>
</dbReference>
<dbReference type="InterPro" id="IPR036779">
    <property type="entry name" value="LysM_dom_sf"/>
</dbReference>
<proteinExistence type="predicted"/>
<evidence type="ECO:0000259" key="3">
    <source>
        <dbReference type="PROSITE" id="PS51782"/>
    </source>
</evidence>
<dbReference type="EMBL" id="CBVR010000028">
    <property type="protein sequence ID" value="CDK35800.1"/>
    <property type="molecule type" value="Genomic_DNA"/>
</dbReference>
<accession>V6DP56</accession>
<dbReference type="InterPro" id="IPR018392">
    <property type="entry name" value="LysM"/>
</dbReference>
<dbReference type="SMART" id="SM00257">
    <property type="entry name" value="LysM"/>
    <property type="match status" value="1"/>
</dbReference>
<feature type="signal peptide" evidence="2">
    <location>
        <begin position="1"/>
        <end position="23"/>
    </location>
</feature>
<feature type="compositionally biased region" description="Low complexity" evidence="1">
    <location>
        <begin position="156"/>
        <end position="199"/>
    </location>
</feature>
<dbReference type="Gene3D" id="3.10.350.10">
    <property type="entry name" value="LysM domain"/>
    <property type="match status" value="1"/>
</dbReference>
<feature type="region of interest" description="Disordered" evidence="1">
    <location>
        <begin position="235"/>
        <end position="266"/>
    </location>
</feature>
<organism evidence="4">
    <name type="scientific">Ligilactobacillus salivarius cp400</name>
    <dbReference type="NCBI Taxonomy" id="1273133"/>
    <lineage>
        <taxon>Bacteria</taxon>
        <taxon>Bacillati</taxon>
        <taxon>Bacillota</taxon>
        <taxon>Bacilli</taxon>
        <taxon>Lactobacillales</taxon>
        <taxon>Lactobacillaceae</taxon>
        <taxon>Ligilactobacillus</taxon>
    </lineage>
</organism>
<name>V6DP56_9LACO</name>
<dbReference type="PROSITE" id="PS51782">
    <property type="entry name" value="LYSM"/>
    <property type="match status" value="1"/>
</dbReference>
<evidence type="ECO:0000313" key="4">
    <source>
        <dbReference type="EMBL" id="CDK35800.1"/>
    </source>
</evidence>
<feature type="compositionally biased region" description="Low complexity" evidence="1">
    <location>
        <begin position="235"/>
        <end position="261"/>
    </location>
</feature>
<dbReference type="SUPFAM" id="SSF54106">
    <property type="entry name" value="LysM domain"/>
    <property type="match status" value="1"/>
</dbReference>
<comment type="caution">
    <text evidence="4">The sequence shown here is derived from an EMBL/GenBank/DDBJ whole genome shotgun (WGS) entry which is preliminary data.</text>
</comment>
<gene>
    <name evidence="4" type="ORF">LSCP400_16151</name>
</gene>
<dbReference type="Pfam" id="PF01476">
    <property type="entry name" value="LysM"/>
    <property type="match status" value="1"/>
</dbReference>
<feature type="compositionally biased region" description="Low complexity" evidence="1">
    <location>
        <begin position="116"/>
        <end position="145"/>
    </location>
</feature>
<reference evidence="4" key="2">
    <citation type="journal article" date="2014" name="Genome Announc.">
        <title>Draft Genome Sequence of a Novel Lactobacillus salivarius Strain Isolated from Piglet.</title>
        <authorList>
            <person name="Mackenzie D.A."/>
            <person name="McLay K."/>
            <person name="Roos S."/>
            <person name="Walter J."/>
            <person name="Swarbreck D."/>
            <person name="Drou N."/>
            <person name="Crossman L.C."/>
            <person name="Juge N."/>
        </authorList>
    </citation>
    <scope>NUCLEOTIDE SEQUENCE [LARGE SCALE GENOMIC DNA]</scope>
    <source>
        <strain>cp400</strain>
    </source>
</reference>
<feature type="chain" id="PRO_5039426168" evidence="2">
    <location>
        <begin position="24"/>
        <end position="335"/>
    </location>
</feature>